<reference evidence="1 2" key="1">
    <citation type="submission" date="2018-06" db="EMBL/GenBank/DDBJ databases">
        <title>Paenibacillus montanisoli sp. nov., isolated from mountain area soil.</title>
        <authorList>
            <person name="Wu M."/>
        </authorList>
    </citation>
    <scope>NUCLEOTIDE SEQUENCE [LARGE SCALE GENOMIC DNA]</scope>
    <source>
        <strain evidence="1 2">RA17</strain>
    </source>
</reference>
<dbReference type="OrthoDB" id="3235126at2"/>
<keyword evidence="1" id="KW-0167">Capsid protein</keyword>
<dbReference type="EMBL" id="QLUW01000005">
    <property type="protein sequence ID" value="RAP74290.1"/>
    <property type="molecule type" value="Genomic_DNA"/>
</dbReference>
<keyword evidence="2" id="KW-1185">Reference proteome</keyword>
<dbReference type="Gene3D" id="2.60.40.10">
    <property type="entry name" value="Immunoglobulins"/>
    <property type="match status" value="1"/>
</dbReference>
<dbReference type="Pfam" id="PF08757">
    <property type="entry name" value="CotH"/>
    <property type="match status" value="1"/>
</dbReference>
<proteinExistence type="predicted"/>
<protein>
    <submittedName>
        <fullName evidence="1">Spore coat protein CotH</fullName>
    </submittedName>
</protein>
<organism evidence="1 2">
    <name type="scientific">Paenibacillus montanisoli</name>
    <dbReference type="NCBI Taxonomy" id="2081970"/>
    <lineage>
        <taxon>Bacteria</taxon>
        <taxon>Bacillati</taxon>
        <taxon>Bacillota</taxon>
        <taxon>Bacilli</taxon>
        <taxon>Bacillales</taxon>
        <taxon>Paenibacillaceae</taxon>
        <taxon>Paenibacillus</taxon>
    </lineage>
</organism>
<dbReference type="PANTHER" id="PTHR40050:SF1">
    <property type="entry name" value="INNER SPORE COAT PROTEIN H"/>
    <property type="match status" value="1"/>
</dbReference>
<accession>A0A328TVC9</accession>
<gene>
    <name evidence="1" type="ORF">DL346_23150</name>
</gene>
<evidence type="ECO:0000313" key="2">
    <source>
        <dbReference type="Proteomes" id="UP000249260"/>
    </source>
</evidence>
<dbReference type="AlphaFoldDB" id="A0A328TVC9"/>
<dbReference type="PANTHER" id="PTHR40050">
    <property type="entry name" value="INNER SPORE COAT PROTEIN H"/>
    <property type="match status" value="1"/>
</dbReference>
<evidence type="ECO:0000313" key="1">
    <source>
        <dbReference type="EMBL" id="RAP74290.1"/>
    </source>
</evidence>
<keyword evidence="1" id="KW-0946">Virion</keyword>
<dbReference type="InterPro" id="IPR013783">
    <property type="entry name" value="Ig-like_fold"/>
</dbReference>
<dbReference type="CDD" id="cd00063">
    <property type="entry name" value="FN3"/>
    <property type="match status" value="1"/>
</dbReference>
<name>A0A328TVC9_9BACL</name>
<dbReference type="Proteomes" id="UP000249260">
    <property type="component" value="Unassembled WGS sequence"/>
</dbReference>
<dbReference type="InterPro" id="IPR014867">
    <property type="entry name" value="Spore_coat_CotH_CotH2/3/7"/>
</dbReference>
<comment type="caution">
    <text evidence="1">The sequence shown here is derived from an EMBL/GenBank/DDBJ whole genome shotgun (WGS) entry which is preliminary data.</text>
</comment>
<sequence length="554" mass="63835">MLVVLSGCTAADRTNDQPAASKIELAAAFSAKLVEDRSVYQQDSPTDVVDLYITVSAMNKTAEHPMTWSKLNSIMTKEENTDEKTMEIIIQEGDEQSPKSGMFGFGSTHPNAQISLRGNSSIAARADQKSYKVKLFDKAGLWRSQSTINLVKHAYDFTRMRNKISFDIFKRLPDFTSLRTQYVRLHVKDLTGNVPGFQDYGLYEQIEQPNKAFLRSHGLDPNGQLYKAANFEFLLGEALKMKDDPAYDQSKFERILEIKGSDDHSKLLKMLRDLNDLSLDIDDVVDRYFDRDNFLTWLGTNILLDNVDTNSQNFMLYSPLNSEKWFFLPWDYDGALGYYDYKGIPTESRASWHRGIHNYWGVKLENRFFKKPANVQQLLDKIKELKTYINPDELGKLIGTYKPIVNEFVSRTPDLSSLRYPYSEWNGEVERIKQLPVLNEQKFMAALENPMPFYLDEPRAEGGKRRFDWEISYDLQGDEIGYKFQIAKEPSFARPIFKSEKLTANSVTIDELPPGHYYFKVEARDAKGNATPAFDTFSHVDDNDYFGVREFYVE</sequence>
<dbReference type="InterPro" id="IPR003961">
    <property type="entry name" value="FN3_dom"/>
</dbReference>